<dbReference type="InterPro" id="IPR018076">
    <property type="entry name" value="T2SS_GspF_dom"/>
</dbReference>
<sequence>MAEVKPAKPVKKAFKVGGSVSPKDLVVFTRQFSTMIDAGLPLVQALDILSVQTESPAFRAIIANMKEDVESGTTFADAVKKHPKVFDELYANMVQAGELGGILDSVLQNLADYIEKALRLKKKVKGAMTYPVVIISIAVVCIGVIMVFVVPTFAKMFASLGGTLPAPTRIIIAMSNFIAGWGGVIIVVVIVALTFIYKQIRSTDKGKYATDQIFLKLPVFGVLIQKVAVAKFTRTLGTLIRSGVPILEALENTAKTSGNKVVERTINIVRSSVTEGQTIVEPLSKSKVFPPMVTSMVSIGESTGALDSMLSKIADFYDEEVDQAVSNLTALMEPMMIVFLGGTVGFTVVAMYLPIFKMVTLIK</sequence>
<feature type="transmembrane region" description="Helical" evidence="8">
    <location>
        <begin position="336"/>
        <end position="355"/>
    </location>
</feature>
<feature type="domain" description="Type II secretion system protein GspF" evidence="9">
    <location>
        <begin position="232"/>
        <end position="354"/>
    </location>
</feature>
<keyword evidence="3" id="KW-1003">Cell membrane</keyword>
<evidence type="ECO:0000256" key="1">
    <source>
        <dbReference type="ARBA" id="ARBA00004429"/>
    </source>
</evidence>
<dbReference type="EMBL" id="LNQR01000019">
    <property type="protein sequence ID" value="KWT92828.1"/>
    <property type="molecule type" value="Genomic_DNA"/>
</dbReference>
<keyword evidence="6 8" id="KW-1133">Transmembrane helix</keyword>
<keyword evidence="5 8" id="KW-0812">Transmembrane</keyword>
<keyword evidence="4" id="KW-0997">Cell inner membrane</keyword>
<evidence type="ECO:0000256" key="2">
    <source>
        <dbReference type="ARBA" id="ARBA00005745"/>
    </source>
</evidence>
<dbReference type="InterPro" id="IPR042094">
    <property type="entry name" value="T2SS_GspF_sf"/>
</dbReference>
<evidence type="ECO:0000256" key="3">
    <source>
        <dbReference type="ARBA" id="ARBA00022475"/>
    </source>
</evidence>
<feature type="domain" description="Type II secretion system protein GspF" evidence="9">
    <location>
        <begin position="28"/>
        <end position="151"/>
    </location>
</feature>
<evidence type="ECO:0000256" key="4">
    <source>
        <dbReference type="ARBA" id="ARBA00022519"/>
    </source>
</evidence>
<dbReference type="InterPro" id="IPR003004">
    <property type="entry name" value="GspF/PilC"/>
</dbReference>
<evidence type="ECO:0000256" key="6">
    <source>
        <dbReference type="ARBA" id="ARBA00022989"/>
    </source>
</evidence>
<feature type="transmembrane region" description="Helical" evidence="8">
    <location>
        <begin position="128"/>
        <end position="150"/>
    </location>
</feature>
<reference evidence="10 11" key="1">
    <citation type="submission" date="2015-11" db="EMBL/GenBank/DDBJ databases">
        <authorList>
            <person name="Lin W."/>
        </authorList>
    </citation>
    <scope>NUCLEOTIDE SEQUENCE [LARGE SCALE GENOMIC DNA]</scope>
    <source>
        <strain evidence="10 11">HCH-1</strain>
    </source>
</reference>
<evidence type="ECO:0000256" key="7">
    <source>
        <dbReference type="ARBA" id="ARBA00023136"/>
    </source>
</evidence>
<name>A0ABR5SIP2_9BACT</name>
<feature type="transmembrane region" description="Helical" evidence="8">
    <location>
        <begin position="170"/>
        <end position="197"/>
    </location>
</feature>
<evidence type="ECO:0000259" key="9">
    <source>
        <dbReference type="Pfam" id="PF00482"/>
    </source>
</evidence>
<dbReference type="RefSeq" id="WP_085050941.1">
    <property type="nucleotide sequence ID" value="NZ_LNQR01000019.1"/>
</dbReference>
<keyword evidence="11" id="KW-1185">Reference proteome</keyword>
<accession>A0ABR5SIP2</accession>
<dbReference type="Proteomes" id="UP000060487">
    <property type="component" value="Unassembled WGS sequence"/>
</dbReference>
<evidence type="ECO:0000256" key="8">
    <source>
        <dbReference type="SAM" id="Phobius"/>
    </source>
</evidence>
<comment type="caution">
    <text evidence="10">The sequence shown here is derived from an EMBL/GenBank/DDBJ whole genome shotgun (WGS) entry which is preliminary data.</text>
</comment>
<organism evidence="10 11">
    <name type="scientific">Candidatus Magnetominusculus xianensis</name>
    <dbReference type="NCBI Taxonomy" id="1748249"/>
    <lineage>
        <taxon>Bacteria</taxon>
        <taxon>Pseudomonadati</taxon>
        <taxon>Nitrospirota</taxon>
        <taxon>Nitrospiria</taxon>
        <taxon>Nitrospirales</taxon>
        <taxon>Nitrospiraceae</taxon>
        <taxon>Candidatus Magnetominusculus</taxon>
    </lineage>
</organism>
<gene>
    <name evidence="10" type="ORF">ASN18_0414</name>
</gene>
<evidence type="ECO:0000256" key="5">
    <source>
        <dbReference type="ARBA" id="ARBA00022692"/>
    </source>
</evidence>
<proteinExistence type="inferred from homology"/>
<comment type="similarity">
    <text evidence="2">Belongs to the GSP F family.</text>
</comment>
<keyword evidence="7 8" id="KW-0472">Membrane</keyword>
<evidence type="ECO:0000313" key="10">
    <source>
        <dbReference type="EMBL" id="KWT92828.1"/>
    </source>
</evidence>
<dbReference type="PANTHER" id="PTHR30012">
    <property type="entry name" value="GENERAL SECRETION PATHWAY PROTEIN"/>
    <property type="match status" value="1"/>
</dbReference>
<dbReference type="PANTHER" id="PTHR30012:SF7">
    <property type="entry name" value="PROTEIN TRANSPORT PROTEIN HOFC HOMOLOG"/>
    <property type="match status" value="1"/>
</dbReference>
<dbReference type="Gene3D" id="1.20.81.30">
    <property type="entry name" value="Type II secretion system (T2SS), domain F"/>
    <property type="match status" value="2"/>
</dbReference>
<dbReference type="Pfam" id="PF00482">
    <property type="entry name" value="T2SSF"/>
    <property type="match status" value="2"/>
</dbReference>
<evidence type="ECO:0000313" key="11">
    <source>
        <dbReference type="Proteomes" id="UP000060487"/>
    </source>
</evidence>
<protein>
    <submittedName>
        <fullName evidence="10">Type II secretion system protein F</fullName>
    </submittedName>
</protein>
<dbReference type="PRINTS" id="PR00812">
    <property type="entry name" value="BCTERIALGSPF"/>
</dbReference>
<comment type="subcellular location">
    <subcellularLocation>
        <location evidence="1">Cell inner membrane</location>
        <topology evidence="1">Multi-pass membrane protein</topology>
    </subcellularLocation>
</comment>